<dbReference type="Proteomes" id="UP000001933">
    <property type="component" value="Chromosome"/>
</dbReference>
<dbReference type="EMBL" id="CP000252">
    <property type="protein sequence ID" value="ABC78763.1"/>
    <property type="molecule type" value="Genomic_DNA"/>
</dbReference>
<dbReference type="InterPro" id="IPR007466">
    <property type="entry name" value="Peptidyl-Arg-deiminase_porph"/>
</dbReference>
<dbReference type="GO" id="GO:0004668">
    <property type="term" value="F:protein-arginine deiminase activity"/>
    <property type="evidence" value="ECO:0007669"/>
    <property type="project" value="InterPro"/>
</dbReference>
<dbReference type="PANTHER" id="PTHR31377">
    <property type="entry name" value="AGMATINE DEIMINASE-RELATED"/>
    <property type="match status" value="1"/>
</dbReference>
<dbReference type="AlphaFoldDB" id="Q2LXF7"/>
<organism evidence="2 3">
    <name type="scientific">Syntrophus aciditrophicus (strain SB)</name>
    <dbReference type="NCBI Taxonomy" id="56780"/>
    <lineage>
        <taxon>Bacteria</taxon>
        <taxon>Pseudomonadati</taxon>
        <taxon>Thermodesulfobacteriota</taxon>
        <taxon>Syntrophia</taxon>
        <taxon>Syntrophales</taxon>
        <taxon>Syntrophaceae</taxon>
        <taxon>Syntrophus</taxon>
    </lineage>
</organism>
<dbReference type="HOGENOM" id="CLU_037682_0_0_7"/>
<protein>
    <submittedName>
        <fullName evidence="2">Peptidylarginine deiminase related enzyme</fullName>
    </submittedName>
</protein>
<name>Q2LXF7_SYNAS</name>
<dbReference type="Pfam" id="PF04371">
    <property type="entry name" value="PAD_porph"/>
    <property type="match status" value="1"/>
</dbReference>
<dbReference type="GO" id="GO:0009446">
    <property type="term" value="P:putrescine biosynthetic process"/>
    <property type="evidence" value="ECO:0007669"/>
    <property type="project" value="InterPro"/>
</dbReference>
<dbReference type="SUPFAM" id="SSF55909">
    <property type="entry name" value="Pentein"/>
    <property type="match status" value="1"/>
</dbReference>
<keyword evidence="1" id="KW-0378">Hydrolase</keyword>
<reference evidence="2 3" key="1">
    <citation type="journal article" date="2007" name="Proc. Natl. Acad. Sci. U.S.A.">
        <title>The genome of Syntrophus aciditrophicus: life at the thermodynamic limit of microbial growth.</title>
        <authorList>
            <person name="McInerney M.J."/>
            <person name="Rohlin L."/>
            <person name="Mouttaki H."/>
            <person name="Kim U."/>
            <person name="Krupp R.S."/>
            <person name="Rios-Hernandez L."/>
            <person name="Sieber J."/>
            <person name="Struchtemeyer C.G."/>
            <person name="Bhattacharyya A."/>
            <person name="Campbell J.W."/>
            <person name="Gunsalus R.P."/>
        </authorList>
    </citation>
    <scope>NUCLEOTIDE SEQUENCE [LARGE SCALE GENOMIC DNA]</scope>
    <source>
        <strain evidence="2 3">SB</strain>
    </source>
</reference>
<dbReference type="PANTHER" id="PTHR31377:SF0">
    <property type="entry name" value="AGMATINE DEIMINASE-RELATED"/>
    <property type="match status" value="1"/>
</dbReference>
<dbReference type="GO" id="GO:0047632">
    <property type="term" value="F:agmatine deiminase activity"/>
    <property type="evidence" value="ECO:0007669"/>
    <property type="project" value="TreeGrafter"/>
</dbReference>
<evidence type="ECO:0000256" key="1">
    <source>
        <dbReference type="ARBA" id="ARBA00022801"/>
    </source>
</evidence>
<dbReference type="InParanoid" id="Q2LXF7"/>
<accession>Q2LXF7</accession>
<keyword evidence="3" id="KW-1185">Reference proteome</keyword>
<dbReference type="Gene3D" id="3.75.10.10">
    <property type="entry name" value="L-arginine/glycine Amidinotransferase, Chain A"/>
    <property type="match status" value="1"/>
</dbReference>
<proteinExistence type="predicted"/>
<sequence length="392" mass="43806">MCRVSICPSPTSTGFTGLFCVTAGSNPTGIFKSVSLTETSADSMKTPKDLGYFFPPEWHRHAATWLSYPHNEASWPGKIATIFPFYNQFIREISRGERVNINVANEAMGRQVREALEIIGVNLAQISLYEHPTNDAWCRDHGPAFLIARRPELRPGKVIVNWEYNAWGNKYPHGLDNAIPRRVASSLGLPVFSPGIVMEGGAVDFNGGGTVLTTRSCLLHENRNPGLNQGQIEQFLQDYYGVEQVLWLGEGIEGDDTDGHIDDMTRFVAPDTVITMVEPDRKDANFRPLRDNLKALKKMRLLNGRQLNIVEIPMPHPVFYDGQRLPASYANFYICNAGVIVPTFQCVEDQKAIDLLSRCFPDRSVIGIDSVEIIWGLGSWHCLSQQEPESPL</sequence>
<evidence type="ECO:0000313" key="2">
    <source>
        <dbReference type="EMBL" id="ABC78763.1"/>
    </source>
</evidence>
<dbReference type="KEGG" id="sat:SYN_02393"/>
<dbReference type="STRING" id="56780.SYN_02393"/>
<gene>
    <name evidence="2" type="ORF">SYN_02393</name>
</gene>
<dbReference type="eggNOG" id="COG2957">
    <property type="taxonomic scope" value="Bacteria"/>
</dbReference>
<evidence type="ECO:0000313" key="3">
    <source>
        <dbReference type="Proteomes" id="UP000001933"/>
    </source>
</evidence>